<keyword evidence="2" id="KW-0677">Repeat</keyword>
<feature type="compositionally biased region" description="Basic and acidic residues" evidence="3">
    <location>
        <begin position="219"/>
        <end position="234"/>
    </location>
</feature>
<proteinExistence type="predicted"/>
<evidence type="ECO:0000256" key="1">
    <source>
        <dbReference type="ARBA" id="ARBA00022729"/>
    </source>
</evidence>
<dbReference type="SUPFAM" id="SSF82109">
    <property type="entry name" value="MIR domain"/>
    <property type="match status" value="1"/>
</dbReference>
<feature type="region of interest" description="Disordered" evidence="3">
    <location>
        <begin position="215"/>
        <end position="234"/>
    </location>
</feature>
<dbReference type="Pfam" id="PF02815">
    <property type="entry name" value="MIR"/>
    <property type="match status" value="1"/>
</dbReference>
<evidence type="ECO:0000256" key="4">
    <source>
        <dbReference type="SAM" id="SignalP"/>
    </source>
</evidence>
<reference evidence="6" key="1">
    <citation type="submission" date="2021-01" db="EMBL/GenBank/DDBJ databases">
        <authorList>
            <person name="Corre E."/>
            <person name="Pelletier E."/>
            <person name="Niang G."/>
            <person name="Scheremetjew M."/>
            <person name="Finn R."/>
            <person name="Kale V."/>
            <person name="Holt S."/>
            <person name="Cochrane G."/>
            <person name="Meng A."/>
            <person name="Brown T."/>
            <person name="Cohen L."/>
        </authorList>
    </citation>
    <scope>NUCLEOTIDE SEQUENCE</scope>
    <source>
        <strain evidence="6">CCMP1205</strain>
    </source>
</reference>
<dbReference type="EMBL" id="HBHL01007155">
    <property type="protein sequence ID" value="CAD9715752.1"/>
    <property type="molecule type" value="Transcribed_RNA"/>
</dbReference>
<gene>
    <name evidence="6" type="ORF">CPRI1469_LOCUS4608</name>
</gene>
<sequence>MMLARRKRLGLVAVVLVMGALIGEVRCAEKKGGEAAQVTCGSVIALQGNKVGTQVACQEVAYGGHGSGQMACTGVTSVADLSRYFTVKGVQGEECLQGTPVTKGMKIRLQNKATGRWLHSHKFRSMLSKSQEVSCFGGPGESDDSDVWKVTWSGGGKFWSNGDKVNLQHDITGVYLAAMSGQYPQPLTGQREIAGARTKVVETFFSAAEGIYFPPRTHQAPESKEGAPKGHSEL</sequence>
<dbReference type="PROSITE" id="PS50919">
    <property type="entry name" value="MIR"/>
    <property type="match status" value="1"/>
</dbReference>
<evidence type="ECO:0000313" key="6">
    <source>
        <dbReference type="EMBL" id="CAD9715752.1"/>
    </source>
</evidence>
<organism evidence="6">
    <name type="scientific">Chloropicon primus</name>
    <dbReference type="NCBI Taxonomy" id="1764295"/>
    <lineage>
        <taxon>Eukaryota</taxon>
        <taxon>Viridiplantae</taxon>
        <taxon>Chlorophyta</taxon>
        <taxon>Chloropicophyceae</taxon>
        <taxon>Chloropicales</taxon>
        <taxon>Chloropicaceae</taxon>
        <taxon>Chloropicon</taxon>
    </lineage>
</organism>
<dbReference type="PANTHER" id="PTHR46809:SF2">
    <property type="entry name" value="GH21273P"/>
    <property type="match status" value="1"/>
</dbReference>
<keyword evidence="1 4" id="KW-0732">Signal</keyword>
<feature type="chain" id="PRO_5031520257" description="MIR domain-containing protein" evidence="4">
    <location>
        <begin position="28"/>
        <end position="234"/>
    </location>
</feature>
<feature type="domain" description="MIR" evidence="5">
    <location>
        <begin position="98"/>
        <end position="153"/>
    </location>
</feature>
<feature type="signal peptide" evidence="4">
    <location>
        <begin position="1"/>
        <end position="27"/>
    </location>
</feature>
<dbReference type="PANTHER" id="PTHR46809">
    <property type="entry name" value="STROMAL CELL-DERIVED FACTOR 2-LIKE PROTEIN"/>
    <property type="match status" value="1"/>
</dbReference>
<evidence type="ECO:0000256" key="3">
    <source>
        <dbReference type="SAM" id="MobiDB-lite"/>
    </source>
</evidence>
<dbReference type="Gene3D" id="2.80.10.50">
    <property type="match status" value="1"/>
</dbReference>
<name>A0A7S2WZ62_9CHLO</name>
<dbReference type="InterPro" id="IPR036300">
    <property type="entry name" value="MIR_dom_sf"/>
</dbReference>
<protein>
    <recommendedName>
        <fullName evidence="5">MIR domain-containing protein</fullName>
    </recommendedName>
</protein>
<dbReference type="AlphaFoldDB" id="A0A7S2WZ62"/>
<evidence type="ECO:0000259" key="5">
    <source>
        <dbReference type="PROSITE" id="PS50919"/>
    </source>
</evidence>
<dbReference type="SMART" id="SM00472">
    <property type="entry name" value="MIR"/>
    <property type="match status" value="2"/>
</dbReference>
<dbReference type="InterPro" id="IPR016093">
    <property type="entry name" value="MIR_motif"/>
</dbReference>
<accession>A0A7S2WZ62</accession>
<evidence type="ECO:0000256" key="2">
    <source>
        <dbReference type="ARBA" id="ARBA00022737"/>
    </source>
</evidence>